<dbReference type="PANTHER" id="PTHR12589">
    <property type="entry name" value="PYRUVOYL TETRAHYDROBIOPTERIN SYNTHASE"/>
    <property type="match status" value="1"/>
</dbReference>
<accession>H8GIE3</accession>
<evidence type="ECO:0000256" key="3">
    <source>
        <dbReference type="ARBA" id="ARBA00018141"/>
    </source>
</evidence>
<evidence type="ECO:0000313" key="12">
    <source>
        <dbReference type="Proteomes" id="UP000005090"/>
    </source>
</evidence>
<dbReference type="PANTHER" id="PTHR12589:SF7">
    <property type="entry name" value="6-PYRUVOYL TETRAHYDROBIOPTERIN SYNTHASE"/>
    <property type="match status" value="1"/>
</dbReference>
<dbReference type="UniPathway" id="UPA00391"/>
<keyword evidence="4 8" id="KW-0479">Metal-binding</keyword>
<keyword evidence="12" id="KW-1185">Reference proteome</keyword>
<proteinExistence type="inferred from homology"/>
<evidence type="ECO:0000256" key="5">
    <source>
        <dbReference type="ARBA" id="ARBA00022833"/>
    </source>
</evidence>
<dbReference type="Gene3D" id="3.30.479.10">
    <property type="entry name" value="6-pyruvoyl tetrahydropterin synthase/QueD"/>
    <property type="match status" value="2"/>
</dbReference>
<dbReference type="EMBL" id="CM001475">
    <property type="protein sequence ID" value="EIC31455.1"/>
    <property type="molecule type" value="Genomic_DNA"/>
</dbReference>
<keyword evidence="6 8" id="KW-0456">Lyase</keyword>
<sequence length="138" mass="15978">MYTITKEVYFCYGHRLMNHPGKCRHLHGHSVKASISIRQEQLNDQGMVCDFSDIRDAVEAYIDQYLDHNFLLHKDDPIIPMLIANNERFLALDEHPTAEVLSKMIYRYLRQAGLNVAQVVLWETASAHACYSEDSPRL</sequence>
<feature type="binding site" evidence="10">
    <location>
        <position position="27"/>
    </location>
    <ligand>
        <name>Zn(2+)</name>
        <dbReference type="ChEBI" id="CHEBI:29105"/>
    </ligand>
</feature>
<feature type="binding site" evidence="10">
    <location>
        <position position="29"/>
    </location>
    <ligand>
        <name>Zn(2+)</name>
        <dbReference type="ChEBI" id="CHEBI:29105"/>
    </ligand>
</feature>
<evidence type="ECO:0000256" key="8">
    <source>
        <dbReference type="PIRNR" id="PIRNR006113"/>
    </source>
</evidence>
<dbReference type="STRING" id="686340.Metal_3813"/>
<evidence type="ECO:0000256" key="9">
    <source>
        <dbReference type="PIRSR" id="PIRSR006113-1"/>
    </source>
</evidence>
<comment type="cofactor">
    <cofactor evidence="8 10">
        <name>Zn(2+)</name>
        <dbReference type="ChEBI" id="CHEBI:29105"/>
    </cofactor>
    <text evidence="8 10">Binds 1 zinc ion per subunit.</text>
</comment>
<dbReference type="GO" id="GO:0008616">
    <property type="term" value="P:tRNA queuosine(34) biosynthetic process"/>
    <property type="evidence" value="ECO:0007669"/>
    <property type="project" value="UniProtKB-KW"/>
</dbReference>
<evidence type="ECO:0000256" key="4">
    <source>
        <dbReference type="ARBA" id="ARBA00022723"/>
    </source>
</evidence>
<gene>
    <name evidence="11" type="ORF">Metal_3813</name>
</gene>
<dbReference type="InterPro" id="IPR007115">
    <property type="entry name" value="6-PTP_synth/QueD"/>
</dbReference>
<dbReference type="HOGENOM" id="CLU_111016_6_0_6"/>
<evidence type="ECO:0000313" key="11">
    <source>
        <dbReference type="EMBL" id="EIC31455.1"/>
    </source>
</evidence>
<evidence type="ECO:0000256" key="10">
    <source>
        <dbReference type="PIRSR" id="PIRSR006113-2"/>
    </source>
</evidence>
<feature type="active site" description="Charge relay system" evidence="9">
    <location>
        <position position="68"/>
    </location>
</feature>
<keyword evidence="8" id="KW-0671">Queuosine biosynthesis</keyword>
<evidence type="ECO:0000256" key="1">
    <source>
        <dbReference type="ARBA" id="ARBA00005061"/>
    </source>
</evidence>
<dbReference type="AlphaFoldDB" id="H8GIE3"/>
<protein>
    <recommendedName>
        <fullName evidence="3 8">6-carboxy-5,6,7,8-tetrahydropterin synthase</fullName>
        <ecNumber evidence="8">4.-.-.-</ecNumber>
    </recommendedName>
</protein>
<dbReference type="Proteomes" id="UP000005090">
    <property type="component" value="Chromosome"/>
</dbReference>
<comment type="similarity">
    <text evidence="2 8">Belongs to the PTPS family. QueD subfamily.</text>
</comment>
<evidence type="ECO:0000256" key="2">
    <source>
        <dbReference type="ARBA" id="ARBA00008900"/>
    </source>
</evidence>
<feature type="active site" description="Charge relay system" evidence="9">
    <location>
        <position position="123"/>
    </location>
</feature>
<dbReference type="InterPro" id="IPR038418">
    <property type="entry name" value="6-PTP_synth/QueD_sf"/>
</dbReference>
<dbReference type="PIRSF" id="PIRSF006113">
    <property type="entry name" value="PTP_synth"/>
    <property type="match status" value="1"/>
</dbReference>
<comment type="pathway">
    <text evidence="1 8">Purine metabolism; 7-cyano-7-deazaguanine biosynthesis.</text>
</comment>
<comment type="catalytic activity">
    <reaction evidence="7 8">
        <text>7,8-dihydroneopterin 3'-triphosphate + H2O = 6-carboxy-5,6,7,8-tetrahydropterin + triphosphate + acetaldehyde + 2 H(+)</text>
        <dbReference type="Rhea" id="RHEA:27966"/>
        <dbReference type="ChEBI" id="CHEBI:15343"/>
        <dbReference type="ChEBI" id="CHEBI:15377"/>
        <dbReference type="ChEBI" id="CHEBI:15378"/>
        <dbReference type="ChEBI" id="CHEBI:18036"/>
        <dbReference type="ChEBI" id="CHEBI:58462"/>
        <dbReference type="ChEBI" id="CHEBI:61032"/>
        <dbReference type="EC" id="4.1.2.50"/>
    </reaction>
</comment>
<organism evidence="11 12">
    <name type="scientific">Methylomicrobium album BG8</name>
    <dbReference type="NCBI Taxonomy" id="686340"/>
    <lineage>
        <taxon>Bacteria</taxon>
        <taxon>Pseudomonadati</taxon>
        <taxon>Pseudomonadota</taxon>
        <taxon>Gammaproteobacteria</taxon>
        <taxon>Methylococcales</taxon>
        <taxon>Methylococcaceae</taxon>
        <taxon>Methylomicrobium</taxon>
    </lineage>
</organism>
<evidence type="ECO:0000256" key="6">
    <source>
        <dbReference type="ARBA" id="ARBA00023239"/>
    </source>
</evidence>
<dbReference type="GO" id="GO:0046872">
    <property type="term" value="F:metal ion binding"/>
    <property type="evidence" value="ECO:0007669"/>
    <property type="project" value="UniProtKB-KW"/>
</dbReference>
<reference evidence="11 12" key="1">
    <citation type="journal article" date="2013" name="Genome Announc.">
        <title>Genome Sequence of the Obligate Gammaproteobacterial Methanotroph Methylomicrobium album Strain BG8.</title>
        <authorList>
            <person name="Kits K.D."/>
            <person name="Kalyuzhnaya M.G."/>
            <person name="Klotz M.G."/>
            <person name="Jetten M.S."/>
            <person name="Op den Camp H.J."/>
            <person name="Vuilleumier S."/>
            <person name="Bringel F."/>
            <person name="Dispirito A.A."/>
            <person name="Murrell J.C."/>
            <person name="Bruce D."/>
            <person name="Cheng J.F."/>
            <person name="Copeland A."/>
            <person name="Goodwin L."/>
            <person name="Hauser L."/>
            <person name="Lajus A."/>
            <person name="Land M.L."/>
            <person name="Lapidus A."/>
            <person name="Lucas S."/>
            <person name="Medigue C."/>
            <person name="Pitluck S."/>
            <person name="Woyke T."/>
            <person name="Zeytun A."/>
            <person name="Stein L.Y."/>
        </authorList>
    </citation>
    <scope>NUCLEOTIDE SEQUENCE [LARGE SCALE GENOMIC DNA]</scope>
    <source>
        <strain evidence="11 12">BG8</strain>
    </source>
</reference>
<evidence type="ECO:0000256" key="7">
    <source>
        <dbReference type="ARBA" id="ARBA00048807"/>
    </source>
</evidence>
<dbReference type="GO" id="GO:0070497">
    <property type="term" value="F:6-carboxytetrahydropterin synthase activity"/>
    <property type="evidence" value="ECO:0007669"/>
    <property type="project" value="UniProtKB-EC"/>
</dbReference>
<dbReference type="EC" id="4.-.-.-" evidence="8"/>
<name>H8GIE3_METAL</name>
<dbReference type="Pfam" id="PF01242">
    <property type="entry name" value="PTPS"/>
    <property type="match status" value="1"/>
</dbReference>
<keyword evidence="5 8" id="KW-0862">Zinc</keyword>
<dbReference type="RefSeq" id="WP_005374815.1">
    <property type="nucleotide sequence ID" value="NZ_CM001475.1"/>
</dbReference>
<dbReference type="eggNOG" id="COG0720">
    <property type="taxonomic scope" value="Bacteria"/>
</dbReference>
<feature type="binding site" evidence="10">
    <location>
        <position position="14"/>
    </location>
    <ligand>
        <name>Zn(2+)</name>
        <dbReference type="ChEBI" id="CHEBI:29105"/>
    </ligand>
</feature>
<feature type="active site" description="Proton acceptor" evidence="9">
    <location>
        <position position="23"/>
    </location>
</feature>
<dbReference type="SUPFAM" id="SSF55620">
    <property type="entry name" value="Tetrahydrobiopterin biosynthesis enzymes-like"/>
    <property type="match status" value="1"/>
</dbReference>